<dbReference type="InterPro" id="IPR050764">
    <property type="entry name" value="CbbQ/NirQ/NorQ/GpvN"/>
</dbReference>
<dbReference type="GO" id="GO:0016887">
    <property type="term" value="F:ATP hydrolysis activity"/>
    <property type="evidence" value="ECO:0007669"/>
    <property type="project" value="InterPro"/>
</dbReference>
<dbReference type="PIRSF" id="PIRSF002849">
    <property type="entry name" value="AAA_ATPase_chaperone_MoxR_prd"/>
    <property type="match status" value="1"/>
</dbReference>
<sequence length="317" mass="35374">MNDYHKKAEAVLQQVNQVILGKEQETAEIFLAFLADGHVLLEDIPGIGKTTMALSFTRSMDMECRRVQFTPDVLPSDLTGFSLYKREEEAFVFQPGSVFCNLLLADEINRTSPKTQSALLEVMEERQVSVDGVTRPVPRPFLVIATQNPVDLAGTQPLPQAQTDRFMISLSLGYPDFENELQMVMETGAGSRAGQLSPVISREDFLAMQEQIHSVYLKQEVAEYLLRLIRETRSHPLVDSGASPRAAGALAKMAKASAWFQGRDYVSPQDVAVQFPFVVRHRLILSLEARRKQAGADAVVEEILRKIKSPHPGVLHR</sequence>
<feature type="domain" description="ATPase AAA-3" evidence="1">
    <location>
        <begin position="38"/>
        <end position="168"/>
    </location>
</feature>
<dbReference type="RefSeq" id="WP_281844873.1">
    <property type="nucleotide sequence ID" value="NZ_BSCH01000007.1"/>
</dbReference>
<feature type="domain" description="ChlI/MoxR AAA lid" evidence="2">
    <location>
        <begin position="230"/>
        <end position="303"/>
    </location>
</feature>
<dbReference type="GO" id="GO:0005524">
    <property type="term" value="F:ATP binding"/>
    <property type="evidence" value="ECO:0007669"/>
    <property type="project" value="InterPro"/>
</dbReference>
<dbReference type="Pfam" id="PF07726">
    <property type="entry name" value="AAA_3"/>
    <property type="match status" value="1"/>
</dbReference>
<reference evidence="3" key="2">
    <citation type="submission" date="2022-11" db="EMBL/GenBank/DDBJ databases">
        <title>Draft genome sequence of Sellimonas catena strain 18CBH55.</title>
        <authorList>
            <person name="Hisatomi A."/>
            <person name="Ohkuma M."/>
            <person name="Sakamoto M."/>
        </authorList>
    </citation>
    <scope>NUCLEOTIDE SEQUENCE</scope>
    <source>
        <strain evidence="3">18CBH55</strain>
    </source>
</reference>
<reference evidence="3" key="3">
    <citation type="journal article" date="2023" name="Int. J. Syst. Evol. Microbiol.">
        <title>Sellimonas catena sp. nov., isolated from human faeces.</title>
        <authorList>
            <person name="Hisatomi A."/>
            <person name="Ohkuma M."/>
            <person name="Sakamoto M."/>
        </authorList>
    </citation>
    <scope>NUCLEOTIDE SEQUENCE</scope>
    <source>
        <strain evidence="3">18CBH55</strain>
    </source>
</reference>
<dbReference type="PANTHER" id="PTHR42759:SF5">
    <property type="entry name" value="METHANOL DEHYDROGENASE REGULATOR"/>
    <property type="match status" value="1"/>
</dbReference>
<organism evidence="3 4">
    <name type="scientific">Sellimonas catena</name>
    <dbReference type="NCBI Taxonomy" id="2994035"/>
    <lineage>
        <taxon>Bacteria</taxon>
        <taxon>Bacillati</taxon>
        <taxon>Bacillota</taxon>
        <taxon>Clostridia</taxon>
        <taxon>Lachnospirales</taxon>
        <taxon>Lachnospiraceae</taxon>
        <taxon>Sellimonas</taxon>
    </lineage>
</organism>
<dbReference type="Proteomes" id="UP001145094">
    <property type="component" value="Unassembled WGS sequence"/>
</dbReference>
<protein>
    <submittedName>
        <fullName evidence="3">Magnesium chelatase</fullName>
    </submittedName>
</protein>
<dbReference type="Gene3D" id="3.40.50.300">
    <property type="entry name" value="P-loop containing nucleotide triphosphate hydrolases"/>
    <property type="match status" value="1"/>
</dbReference>
<dbReference type="Pfam" id="PF17863">
    <property type="entry name" value="AAA_lid_2"/>
    <property type="match status" value="1"/>
</dbReference>
<dbReference type="SUPFAM" id="SSF52540">
    <property type="entry name" value="P-loop containing nucleoside triphosphate hydrolases"/>
    <property type="match status" value="1"/>
</dbReference>
<dbReference type="Gene3D" id="1.10.8.80">
    <property type="entry name" value="Magnesium chelatase subunit I, C-Terminal domain"/>
    <property type="match status" value="1"/>
</dbReference>
<comment type="caution">
    <text evidence="3">The sequence shown here is derived from an EMBL/GenBank/DDBJ whole genome shotgun (WGS) entry which is preliminary data.</text>
</comment>
<dbReference type="InterPro" id="IPR011703">
    <property type="entry name" value="ATPase_AAA-3"/>
</dbReference>
<dbReference type="InterPro" id="IPR041628">
    <property type="entry name" value="ChlI/MoxR_AAA_lid"/>
</dbReference>
<accession>A0A9W6CH52</accession>
<evidence type="ECO:0000313" key="4">
    <source>
        <dbReference type="Proteomes" id="UP001145094"/>
    </source>
</evidence>
<proteinExistence type="predicted"/>
<reference evidence="3" key="1">
    <citation type="submission" date="2022-11" db="EMBL/GenBank/DDBJ databases">
        <title>Draft genome sequence of Sellimonas catena strain 18CBH55.</title>
        <authorList>
            <person name="Atsushi H."/>
            <person name="Moriya O."/>
            <person name="Mitsuo S."/>
        </authorList>
    </citation>
    <scope>NUCLEOTIDE SEQUENCE</scope>
    <source>
        <strain evidence="3">18CBH55</strain>
    </source>
</reference>
<dbReference type="EMBL" id="BSCH01000007">
    <property type="protein sequence ID" value="GLG89878.1"/>
    <property type="molecule type" value="Genomic_DNA"/>
</dbReference>
<gene>
    <name evidence="3" type="primary">moxR_1</name>
    <name evidence="3" type="ORF">Selli2_13050</name>
</gene>
<dbReference type="InterPro" id="IPR027417">
    <property type="entry name" value="P-loop_NTPase"/>
</dbReference>
<evidence type="ECO:0000313" key="3">
    <source>
        <dbReference type="EMBL" id="GLG89878.1"/>
    </source>
</evidence>
<evidence type="ECO:0000259" key="1">
    <source>
        <dbReference type="Pfam" id="PF07726"/>
    </source>
</evidence>
<name>A0A9W6CH52_9FIRM</name>
<dbReference type="AlphaFoldDB" id="A0A9W6CH52"/>
<evidence type="ECO:0000259" key="2">
    <source>
        <dbReference type="Pfam" id="PF17863"/>
    </source>
</evidence>
<dbReference type="PANTHER" id="PTHR42759">
    <property type="entry name" value="MOXR FAMILY PROTEIN"/>
    <property type="match status" value="1"/>
</dbReference>